<evidence type="ECO:0000256" key="1">
    <source>
        <dbReference type="ARBA" id="ARBA00009792"/>
    </source>
</evidence>
<dbReference type="Proteomes" id="UP000260721">
    <property type="component" value="Unassembled WGS sequence"/>
</dbReference>
<name>A0A3E3DV01_9FIRM</name>
<evidence type="ECO:0000259" key="2">
    <source>
        <dbReference type="SMART" id="SM00872"/>
    </source>
</evidence>
<comment type="similarity">
    <text evidence="1">Belongs to the glycosyl hydrolase 38 family.</text>
</comment>
<dbReference type="PANTHER" id="PTHR46017">
    <property type="entry name" value="ALPHA-MANNOSIDASE 2C1"/>
    <property type="match status" value="1"/>
</dbReference>
<comment type="caution">
    <text evidence="3">The sequence shown here is derived from an EMBL/GenBank/DDBJ whole genome shotgun (WGS) entry which is preliminary data.</text>
</comment>
<dbReference type="InterPro" id="IPR037094">
    <property type="entry name" value="Glyco_hydro_38_cen_sf"/>
</dbReference>
<accession>A0A3E3DV01</accession>
<dbReference type="AlphaFoldDB" id="A0A3E3DV01"/>
<dbReference type="InterPro" id="IPR011330">
    <property type="entry name" value="Glyco_hydro/deAcase_b/a-brl"/>
</dbReference>
<protein>
    <submittedName>
        <fullName evidence="3">PTS fructose transporter subunit IIA</fullName>
    </submittedName>
</protein>
<reference evidence="3 4" key="1">
    <citation type="submission" date="2018-08" db="EMBL/GenBank/DDBJ databases">
        <title>A genome reference for cultivated species of the human gut microbiota.</title>
        <authorList>
            <person name="Zou Y."/>
            <person name="Xue W."/>
            <person name="Luo G."/>
        </authorList>
    </citation>
    <scope>NUCLEOTIDE SEQUENCE [LARGE SCALE GENOMIC DNA]</scope>
    <source>
        <strain evidence="3 4">TF08-11</strain>
    </source>
</reference>
<dbReference type="InterPro" id="IPR027291">
    <property type="entry name" value="Glyco_hydro_38_N_sf"/>
</dbReference>
<evidence type="ECO:0000313" key="4">
    <source>
        <dbReference type="Proteomes" id="UP000260721"/>
    </source>
</evidence>
<gene>
    <name evidence="3" type="ORF">DXC78_11760</name>
</gene>
<dbReference type="PANTHER" id="PTHR46017:SF2">
    <property type="entry name" value="MANNOSYLGLYCERATE HYDROLASE"/>
    <property type="match status" value="1"/>
</dbReference>
<organism evidence="3 4">
    <name type="scientific">Faecalicoccus pleomorphus</name>
    <dbReference type="NCBI Taxonomy" id="1323"/>
    <lineage>
        <taxon>Bacteria</taxon>
        <taxon>Bacillati</taxon>
        <taxon>Bacillota</taxon>
        <taxon>Erysipelotrichia</taxon>
        <taxon>Erysipelotrichales</taxon>
        <taxon>Erysipelotrichaceae</taxon>
        <taxon>Faecalicoccus</taxon>
    </lineage>
</organism>
<dbReference type="Pfam" id="PF01074">
    <property type="entry name" value="Glyco_hydro_38N"/>
    <property type="match status" value="1"/>
</dbReference>
<dbReference type="SUPFAM" id="SSF74650">
    <property type="entry name" value="Galactose mutarotase-like"/>
    <property type="match status" value="1"/>
</dbReference>
<sequence length="882" mass="102297">MKKIAHCIHHTHWDLIWYFSVQDATVQFSYNMKEMLDGFRTGRITNFFLDGQTVPIDEYITLHPEDEDYIKELISEKKLVIGPFQSQLDCFICNGESVVNNLRLGIKKARELGNVSKVAYLPDSFGHSYDFPKIFNQFGIKDFVITRGVGDHYGLGSEFYMESNDGSQILVYTMIAGYGYGCYPFKNKTLFDKSATDYNKISVHSLIDRLLDYSTIENEFVFPLGFDQNPVMLDIPKRIAEYNSQQDEIEFKQTTWEDFFKTIREKGKDIKTHKDELFSTQYHRVHKSIFSARADIKALQDMCERLLTYELQPLMTMLDSLGIEYDHGLIDKAWDTLLKCQTHSSATLTDETNVYIERETKNALQLAQSLMIYLMKIVALSTDNGQNEIPIYIFNTVPYAVKRIQKMKVFSRTPNFSIYSEDKKLSFTVVNTVKKNCGVLRRNIDLIDDSKFYYESDIILETEELPGICYRKYSVVDEGIGVKLVQNYDRFIENKYYKIHLNENGLCIEDKLLGKKIEKSLWIEESGDEGDSFDYSYPNYDLKITDDLSVSKATYLVSDEIQWMEINGNLEIPYDLNSRKLKKLDSKLEYVIKIELYKDSKIIHVSGHIKNEAEQHRVRFVIKGDKEQDYSYAGTQYGIVKRETNPKELAVWKEENWFEEPSPTFPILNHVTRVGDIITTLYTRGLKEYEFVNEGNKDIALTVFRSYGAMGYPDLNRRPGRPSGLDYMIFETPKCQMKKENTFDFGISVSDQLDFNQVNKEYVLFASDLVYYQKQDFDKSLNPISYFPTNSLDKVLPSKYDFVSLGTTNVGFGSLVKADKSDSYILRVYNNDDQNEIEMSLIYLDSHTLSTIDLEENKTDKNPLSSLNKGELRNIQLIKEAK</sequence>
<dbReference type="Gene3D" id="2.70.98.30">
    <property type="entry name" value="Golgi alpha-mannosidase II, domain 4"/>
    <property type="match status" value="1"/>
</dbReference>
<dbReference type="EMBL" id="QUSK01000035">
    <property type="protein sequence ID" value="RGD73110.1"/>
    <property type="molecule type" value="Genomic_DNA"/>
</dbReference>
<dbReference type="GO" id="GO:0006013">
    <property type="term" value="P:mannose metabolic process"/>
    <property type="evidence" value="ECO:0007669"/>
    <property type="project" value="InterPro"/>
</dbReference>
<dbReference type="GO" id="GO:0030246">
    <property type="term" value="F:carbohydrate binding"/>
    <property type="evidence" value="ECO:0007669"/>
    <property type="project" value="InterPro"/>
</dbReference>
<dbReference type="GO" id="GO:0004559">
    <property type="term" value="F:alpha-mannosidase activity"/>
    <property type="evidence" value="ECO:0007669"/>
    <property type="project" value="InterPro"/>
</dbReference>
<dbReference type="Gene3D" id="1.20.1270.50">
    <property type="entry name" value="Glycoside hydrolase family 38, central domain"/>
    <property type="match status" value="1"/>
</dbReference>
<dbReference type="Pfam" id="PF07748">
    <property type="entry name" value="Glyco_hydro_38C"/>
    <property type="match status" value="1"/>
</dbReference>
<dbReference type="Pfam" id="PF09261">
    <property type="entry name" value="Alpha-mann_mid"/>
    <property type="match status" value="1"/>
</dbReference>
<proteinExistence type="inferred from homology"/>
<dbReference type="SMART" id="SM00872">
    <property type="entry name" value="Alpha-mann_mid"/>
    <property type="match status" value="1"/>
</dbReference>
<dbReference type="InterPro" id="IPR000602">
    <property type="entry name" value="Glyco_hydro_38_N"/>
</dbReference>
<dbReference type="GO" id="GO:0009313">
    <property type="term" value="P:oligosaccharide catabolic process"/>
    <property type="evidence" value="ECO:0007669"/>
    <property type="project" value="TreeGrafter"/>
</dbReference>
<dbReference type="RefSeq" id="WP_117447197.1">
    <property type="nucleotide sequence ID" value="NZ_CALCIP010000014.1"/>
</dbReference>
<feature type="domain" description="Glycoside hydrolase family 38 central" evidence="2">
    <location>
        <begin position="284"/>
        <end position="362"/>
    </location>
</feature>
<dbReference type="InterPro" id="IPR015341">
    <property type="entry name" value="Glyco_hydro_38_cen"/>
</dbReference>
<dbReference type="SUPFAM" id="SSF88713">
    <property type="entry name" value="Glycoside hydrolase/deacetylase"/>
    <property type="match status" value="1"/>
</dbReference>
<evidence type="ECO:0000313" key="3">
    <source>
        <dbReference type="EMBL" id="RGD73110.1"/>
    </source>
</evidence>
<dbReference type="InterPro" id="IPR011013">
    <property type="entry name" value="Gal_mutarotase_sf_dom"/>
</dbReference>
<dbReference type="Gene3D" id="3.20.110.10">
    <property type="entry name" value="Glycoside hydrolase 38, N terminal domain"/>
    <property type="match status" value="1"/>
</dbReference>
<dbReference type="InterPro" id="IPR011682">
    <property type="entry name" value="Glyco_hydro_38_C"/>
</dbReference>